<sequence length="317" mass="35882">MNYTKFLLQSSTKQRMSSLAATQADGYYYPADWRPEHGSLNTFHGSHPLGKRAKNLASDGVLVVRFEMPFSVWCTHCDSHIGRGVRFNARKKRVGNYFSSAVWEFRMSCASCSGEMVIRTDPKARGYEMVSGVKQKAGTVDTEERQTERLNDPKLAAKLQDDPFLRLEHENEDKRAAKKRSRGLEALVELQDAEFKDDYASNSALRSQFRSKKKQLKSREQEAKRLGLGIPLLDVHQDDVLASRLVVFKDITQKRRARSSHRHTESSKARFSGSRKATTAARVDSFQHFGDPVGSQLQRLKAAKRAGKKRTATASRK</sequence>
<evidence type="ECO:0000256" key="2">
    <source>
        <dbReference type="SAM" id="MobiDB-lite"/>
    </source>
</evidence>
<dbReference type="GO" id="GO:0071014">
    <property type="term" value="C:post-mRNA release spliceosomal complex"/>
    <property type="evidence" value="ECO:0007669"/>
    <property type="project" value="TreeGrafter"/>
</dbReference>
<feature type="compositionally biased region" description="Basic residues" evidence="2">
    <location>
        <begin position="301"/>
        <end position="317"/>
    </location>
</feature>
<proteinExistence type="inferred from homology"/>
<dbReference type="PANTHER" id="PTHR12111">
    <property type="entry name" value="SPLICING FACTOR YJU2"/>
    <property type="match status" value="1"/>
</dbReference>
<dbReference type="Proteomes" id="UP000028582">
    <property type="component" value="Unassembled WGS sequence"/>
</dbReference>
<dbReference type="GO" id="GO:0000398">
    <property type="term" value="P:mRNA splicing, via spliceosome"/>
    <property type="evidence" value="ECO:0007669"/>
    <property type="project" value="InterPro"/>
</dbReference>
<dbReference type="InterPro" id="IPR007590">
    <property type="entry name" value="Saf4/Yju2"/>
</dbReference>
<dbReference type="AlphaFoldDB" id="A0A080ZJ49"/>
<feature type="region of interest" description="Disordered" evidence="2">
    <location>
        <begin position="253"/>
        <end position="317"/>
    </location>
</feature>
<evidence type="ECO:0000313" key="4">
    <source>
        <dbReference type="Proteomes" id="UP000028582"/>
    </source>
</evidence>
<dbReference type="EMBL" id="ANJA01003015">
    <property type="protein sequence ID" value="ETO66660.1"/>
    <property type="molecule type" value="Genomic_DNA"/>
</dbReference>
<organism evidence="3 4">
    <name type="scientific">Phytophthora nicotianae P1976</name>
    <dbReference type="NCBI Taxonomy" id="1317066"/>
    <lineage>
        <taxon>Eukaryota</taxon>
        <taxon>Sar</taxon>
        <taxon>Stramenopiles</taxon>
        <taxon>Oomycota</taxon>
        <taxon>Peronosporomycetes</taxon>
        <taxon>Peronosporales</taxon>
        <taxon>Peronosporaceae</taxon>
        <taxon>Phytophthora</taxon>
    </lineage>
</organism>
<reference evidence="3 4" key="1">
    <citation type="submission" date="2013-11" db="EMBL/GenBank/DDBJ databases">
        <title>The Genome Sequence of Phytophthora parasitica P1976.</title>
        <authorList>
            <consortium name="The Broad Institute Genomics Platform"/>
            <person name="Russ C."/>
            <person name="Tyler B."/>
            <person name="Panabieres F."/>
            <person name="Shan W."/>
            <person name="Tripathy S."/>
            <person name="Grunwald N."/>
            <person name="Machado M."/>
            <person name="Johnson C.S."/>
            <person name="Walker B."/>
            <person name="Young S."/>
            <person name="Zeng Q."/>
            <person name="Gargeya S."/>
            <person name="Fitzgerald M."/>
            <person name="Haas B."/>
            <person name="Abouelleil A."/>
            <person name="Allen A.W."/>
            <person name="Alvarado L."/>
            <person name="Arachchi H.M."/>
            <person name="Berlin A.M."/>
            <person name="Chapman S.B."/>
            <person name="Gainer-Dewar J."/>
            <person name="Goldberg J."/>
            <person name="Griggs A."/>
            <person name="Gujja S."/>
            <person name="Hansen M."/>
            <person name="Howarth C."/>
            <person name="Imamovic A."/>
            <person name="Ireland A."/>
            <person name="Larimer J."/>
            <person name="McCowan C."/>
            <person name="Murphy C."/>
            <person name="Pearson M."/>
            <person name="Poon T.W."/>
            <person name="Priest M."/>
            <person name="Roberts A."/>
            <person name="Saif S."/>
            <person name="Shea T."/>
            <person name="Sisk P."/>
            <person name="Sykes S."/>
            <person name="Wortman J."/>
            <person name="Nusbaum C."/>
            <person name="Birren B."/>
        </authorList>
    </citation>
    <scope>NUCLEOTIDE SEQUENCE [LARGE SCALE GENOMIC DNA]</scope>
    <source>
        <strain evidence="3 4">P1976</strain>
    </source>
</reference>
<comment type="caution">
    <text evidence="3">The sequence shown here is derived from an EMBL/GenBank/DDBJ whole genome shotgun (WGS) entry which is preliminary data.</text>
</comment>
<accession>A0A080ZJ49</accession>
<comment type="similarity">
    <text evidence="1">Belongs to the CWC16 family.</text>
</comment>
<evidence type="ECO:0000256" key="1">
    <source>
        <dbReference type="ARBA" id="ARBA00005595"/>
    </source>
</evidence>
<name>A0A080ZJ49_PHYNI</name>
<protein>
    <recommendedName>
        <fullName evidence="5">Coiled-coil domain-containing protein 130</fullName>
    </recommendedName>
</protein>
<dbReference type="Pfam" id="PF04502">
    <property type="entry name" value="Saf4_Yju2"/>
    <property type="match status" value="1"/>
</dbReference>
<dbReference type="PANTHER" id="PTHR12111:SF2">
    <property type="entry name" value="SPLICING FACTOR YJU2B-RELATED"/>
    <property type="match status" value="1"/>
</dbReference>
<dbReference type="OrthoDB" id="360327at2759"/>
<evidence type="ECO:0008006" key="5">
    <source>
        <dbReference type="Google" id="ProtNLM"/>
    </source>
</evidence>
<gene>
    <name evidence="3" type="ORF">F444_16243</name>
</gene>
<evidence type="ECO:0000313" key="3">
    <source>
        <dbReference type="EMBL" id="ETO66660.1"/>
    </source>
</evidence>
<dbReference type="GO" id="GO:0005684">
    <property type="term" value="C:U2-type spliceosomal complex"/>
    <property type="evidence" value="ECO:0007669"/>
    <property type="project" value="TreeGrafter"/>
</dbReference>